<evidence type="ECO:0000259" key="9">
    <source>
        <dbReference type="PROSITE" id="PS51194"/>
    </source>
</evidence>
<evidence type="ECO:0000256" key="6">
    <source>
        <dbReference type="ARBA" id="ARBA00023125"/>
    </source>
</evidence>
<keyword evidence="1" id="KW-0547">Nucleotide-binding</keyword>
<dbReference type="InterPro" id="IPR001650">
    <property type="entry name" value="Helicase_C-like"/>
</dbReference>
<dbReference type="SMART" id="SM00490">
    <property type="entry name" value="HELICc"/>
    <property type="match status" value="1"/>
</dbReference>
<dbReference type="PROSITE" id="PS51194">
    <property type="entry name" value="HELICASE_CTER"/>
    <property type="match status" value="1"/>
</dbReference>
<dbReference type="GO" id="GO:0003677">
    <property type="term" value="F:DNA binding"/>
    <property type="evidence" value="ECO:0007669"/>
    <property type="project" value="UniProtKB-KW"/>
</dbReference>
<evidence type="ECO:0000256" key="2">
    <source>
        <dbReference type="ARBA" id="ARBA00022763"/>
    </source>
</evidence>
<evidence type="ECO:0000313" key="11">
    <source>
        <dbReference type="Proteomes" id="UP000030145"/>
    </source>
</evidence>
<accession>A0A0A2DGT9</accession>
<dbReference type="GO" id="GO:0003678">
    <property type="term" value="F:DNA helicase activity"/>
    <property type="evidence" value="ECO:0007669"/>
    <property type="project" value="TreeGrafter"/>
</dbReference>
<dbReference type="SUPFAM" id="SSF52540">
    <property type="entry name" value="P-loop containing nucleoside triphosphate hydrolases"/>
    <property type="match status" value="1"/>
</dbReference>
<sequence length="734" mass="80441">MLGWLDARPLSLAITPDRARKLADKPKLKTLTDAVMFFPNRYVRASFPDAQDLMFEGEMFTCIARVEKVEERSNTSGRGARRYMRVQIVTGSTRLSFAMFGNVHLHRTCLQPGNVLMFYGKLALFRQQWELKNVSYVSVFVKDESQFGAFGPLKTVVDIAGSDRKAMEILNRPWLPFYPRRVGTTTAEMLGVMEHVLSSMGDPTEMLPSPRAGRDAPTWPVDQYGAPLLDFATALRQIHQPPVEGPEPARARLKFNEALELQLVMALRRADATQRSSMPMALGAEGSLRQAVVDSLPFELSEGQIDASAEISAALDSTTPASLLLQGEVGSGKTVVALLAMLQAIEAGYQCAFVAPTEVLAVQHARTLVELLGRSTAGSAVGVTVLTGSQKTADRKAALLDVVSGQASIVVGTHAVIQETVEFFNLGLVIVDEQHRFGVRQRDKLRDNSPVDRTPHMMVMTATPIPRTVAMTMFGDLTPVRLPGLPKRAGGTARQGVSTTVVALEKPHWVARVWQRCREELDAGRQAFIVTPRIEGFGGVLQTVEWLSQTELHDYRVGVLHGKMPADEKDEVMSAFAAGEIDALVATTIVEVGVDIPNATMMIILGADAFGVSQLHQLRGRVGRGEHGGVCLLLPSDQSLPPATMERLHAVASTTDGFELAELDLKQRTEGDVLGADQSGSRVRRSTLLDLTEDEFLINQAREYAEALVRYDEPLARALVVDIEVEEQDYIERH</sequence>
<dbReference type="PANTHER" id="PTHR47964:SF1">
    <property type="entry name" value="ATP-DEPENDENT DNA HELICASE HOMOLOG RECG, CHLOROPLASTIC"/>
    <property type="match status" value="1"/>
</dbReference>
<evidence type="ECO:0000256" key="7">
    <source>
        <dbReference type="ARBA" id="ARBA00023204"/>
    </source>
</evidence>
<dbReference type="Pfam" id="PF00271">
    <property type="entry name" value="Helicase_C"/>
    <property type="match status" value="1"/>
</dbReference>
<comment type="caution">
    <text evidence="10">The sequence shown here is derived from an EMBL/GenBank/DDBJ whole genome shotgun (WGS) entry which is preliminary data.</text>
</comment>
<feature type="domain" description="Helicase ATP-binding" evidence="8">
    <location>
        <begin position="314"/>
        <end position="482"/>
    </location>
</feature>
<evidence type="ECO:0000313" key="10">
    <source>
        <dbReference type="EMBL" id="KGM18388.1"/>
    </source>
</evidence>
<evidence type="ECO:0000256" key="1">
    <source>
        <dbReference type="ARBA" id="ARBA00022741"/>
    </source>
</evidence>
<keyword evidence="4 10" id="KW-0347">Helicase</keyword>
<gene>
    <name evidence="10" type="ORF">MA47_07840</name>
</gene>
<protein>
    <submittedName>
        <fullName evidence="10">Helicase</fullName>
    </submittedName>
</protein>
<dbReference type="InterPro" id="IPR047112">
    <property type="entry name" value="RecG/Mfd"/>
</dbReference>
<dbReference type="PANTHER" id="PTHR47964">
    <property type="entry name" value="ATP-DEPENDENT DNA HELICASE HOMOLOG RECG, CHLOROPLASTIC"/>
    <property type="match status" value="1"/>
</dbReference>
<dbReference type="RefSeq" id="WP_035115018.1">
    <property type="nucleotide sequence ID" value="NZ_CP047046.1"/>
</dbReference>
<dbReference type="SUPFAM" id="SSF50249">
    <property type="entry name" value="Nucleic acid-binding proteins"/>
    <property type="match status" value="1"/>
</dbReference>
<dbReference type="Pfam" id="PF19833">
    <property type="entry name" value="RecG_dom3_C"/>
    <property type="match status" value="1"/>
</dbReference>
<dbReference type="GO" id="GO:0005524">
    <property type="term" value="F:ATP binding"/>
    <property type="evidence" value="ECO:0007669"/>
    <property type="project" value="UniProtKB-KW"/>
</dbReference>
<dbReference type="Pfam" id="PF00270">
    <property type="entry name" value="DEAD"/>
    <property type="match status" value="1"/>
</dbReference>
<dbReference type="PROSITE" id="PS51192">
    <property type="entry name" value="HELICASE_ATP_BIND_1"/>
    <property type="match status" value="1"/>
</dbReference>
<evidence type="ECO:0000259" key="8">
    <source>
        <dbReference type="PROSITE" id="PS51192"/>
    </source>
</evidence>
<dbReference type="GeneID" id="300553027"/>
<dbReference type="EMBL" id="JRVJ01000014">
    <property type="protein sequence ID" value="KGM18388.1"/>
    <property type="molecule type" value="Genomic_DNA"/>
</dbReference>
<keyword evidence="3" id="KW-0378">Hydrolase</keyword>
<evidence type="ECO:0000256" key="3">
    <source>
        <dbReference type="ARBA" id="ARBA00022801"/>
    </source>
</evidence>
<dbReference type="SMART" id="SM00487">
    <property type="entry name" value="DEXDc"/>
    <property type="match status" value="1"/>
</dbReference>
<reference evidence="10 11" key="1">
    <citation type="submission" date="2014-10" db="EMBL/GenBank/DDBJ databases">
        <title>Whole Genome sequence of Corynebacterium auriscanis strain CIP 106629.</title>
        <authorList>
            <person name="Hassan S.S."/>
            <person name="Jamal S.B."/>
            <person name="Tiwari S."/>
            <person name="Oliveira L.D.C."/>
            <person name="Souza F."/>
            <person name="Mariano D.C."/>
            <person name="Almeida S."/>
            <person name="Dorella F."/>
            <person name="Pereira F."/>
            <person name="Carvalho A."/>
            <person name="Leal C.A."/>
            <person name="Soares S.D.C."/>
            <person name="Figueiredo H.C."/>
            <person name="Silva A."/>
            <person name="Azevedo V.A."/>
        </authorList>
    </citation>
    <scope>NUCLEOTIDE SEQUENCE [LARGE SCALE GENOMIC DNA]</scope>
    <source>
        <strain evidence="10 11">CIP 106629</strain>
    </source>
</reference>
<dbReference type="InterPro" id="IPR012340">
    <property type="entry name" value="NA-bd_OB-fold"/>
</dbReference>
<dbReference type="InterPro" id="IPR027417">
    <property type="entry name" value="P-loop_NTPase"/>
</dbReference>
<dbReference type="InterPro" id="IPR011545">
    <property type="entry name" value="DEAD/DEAH_box_helicase_dom"/>
</dbReference>
<keyword evidence="5" id="KW-0067">ATP-binding</keyword>
<evidence type="ECO:0000256" key="5">
    <source>
        <dbReference type="ARBA" id="ARBA00022840"/>
    </source>
</evidence>
<feature type="domain" description="Helicase C-terminal" evidence="9">
    <location>
        <begin position="509"/>
        <end position="666"/>
    </location>
</feature>
<evidence type="ECO:0000256" key="4">
    <source>
        <dbReference type="ARBA" id="ARBA00022806"/>
    </source>
</evidence>
<keyword evidence="11" id="KW-1185">Reference proteome</keyword>
<keyword evidence="6" id="KW-0238">DNA-binding</keyword>
<proteinExistence type="predicted"/>
<keyword evidence="2" id="KW-0227">DNA damage</keyword>
<dbReference type="Gene3D" id="3.40.50.300">
    <property type="entry name" value="P-loop containing nucleotide triphosphate hydrolases"/>
    <property type="match status" value="2"/>
</dbReference>
<dbReference type="InterPro" id="IPR045562">
    <property type="entry name" value="RecG_dom3_C"/>
</dbReference>
<keyword evidence="7" id="KW-0234">DNA repair</keyword>
<dbReference type="AlphaFoldDB" id="A0A0A2DGT9"/>
<dbReference type="InterPro" id="IPR014001">
    <property type="entry name" value="Helicase_ATP-bd"/>
</dbReference>
<dbReference type="GO" id="GO:0006281">
    <property type="term" value="P:DNA repair"/>
    <property type="evidence" value="ECO:0007669"/>
    <property type="project" value="UniProtKB-KW"/>
</dbReference>
<name>A0A0A2DGT9_9CORY</name>
<organism evidence="10 11">
    <name type="scientific">Corynebacterium auriscanis</name>
    <dbReference type="NCBI Taxonomy" id="99807"/>
    <lineage>
        <taxon>Bacteria</taxon>
        <taxon>Bacillati</taxon>
        <taxon>Actinomycetota</taxon>
        <taxon>Actinomycetes</taxon>
        <taxon>Mycobacteriales</taxon>
        <taxon>Corynebacteriaceae</taxon>
        <taxon>Corynebacterium</taxon>
    </lineage>
</organism>
<dbReference type="GO" id="GO:0016787">
    <property type="term" value="F:hydrolase activity"/>
    <property type="evidence" value="ECO:0007669"/>
    <property type="project" value="UniProtKB-KW"/>
</dbReference>
<dbReference type="Proteomes" id="UP000030145">
    <property type="component" value="Unassembled WGS sequence"/>
</dbReference>